<dbReference type="InterPro" id="IPR008579">
    <property type="entry name" value="UGlyAH_Cupin_dom"/>
</dbReference>
<reference evidence="2 3" key="1">
    <citation type="journal article" date="2018" name="Appl. Environ. Microbiol.">
        <title>Genome rearrangement shapes Prochlorococcus ecological adaptation.</title>
        <authorList>
            <person name="Yan W."/>
            <person name="Wei S."/>
            <person name="Wang Q."/>
            <person name="Xiao X."/>
            <person name="Zeng Q."/>
            <person name="Jiao N."/>
            <person name="Zhang R."/>
        </authorList>
    </citation>
    <scope>NUCLEOTIDE SEQUENCE [LARGE SCALE GENOMIC DNA]</scope>
    <source>
        <strain evidence="2 3">XMU1408</strain>
    </source>
</reference>
<sequence length="91" mass="10111">MAISVTSPCPESTVDELGIKNWPIWTCDASSFDWTYDDKETCLLLEGEVTVTPEGGDPVKFGAGDLVVFPAGMDCRWDVHKAVRKHYRFGD</sequence>
<dbReference type="EMBL" id="QJUE01000001">
    <property type="protein sequence ID" value="PYE03672.1"/>
    <property type="molecule type" value="Genomic_DNA"/>
</dbReference>
<dbReference type="PANTHER" id="PTHR33271:SF22">
    <property type="entry name" value="OS04G0445200 PROTEIN"/>
    <property type="match status" value="1"/>
</dbReference>
<dbReference type="OrthoDB" id="9799053at2"/>
<evidence type="ECO:0000313" key="2">
    <source>
        <dbReference type="EMBL" id="PYE03672.1"/>
    </source>
</evidence>
<dbReference type="InterPro" id="IPR011051">
    <property type="entry name" value="RmlC_Cupin_sf"/>
</dbReference>
<dbReference type="Proteomes" id="UP000247807">
    <property type="component" value="Unassembled WGS sequence"/>
</dbReference>
<organism evidence="2 3">
    <name type="scientific">Prochlorococcus marinus XMU1408</name>
    <dbReference type="NCBI Taxonomy" id="2213228"/>
    <lineage>
        <taxon>Bacteria</taxon>
        <taxon>Bacillati</taxon>
        <taxon>Cyanobacteriota</taxon>
        <taxon>Cyanophyceae</taxon>
        <taxon>Synechococcales</taxon>
        <taxon>Prochlorococcaceae</taxon>
        <taxon>Prochlorococcus</taxon>
    </lineage>
</organism>
<dbReference type="SUPFAM" id="SSF51182">
    <property type="entry name" value="RmlC-like cupins"/>
    <property type="match status" value="1"/>
</dbReference>
<evidence type="ECO:0000259" key="1">
    <source>
        <dbReference type="Pfam" id="PF05899"/>
    </source>
</evidence>
<dbReference type="RefSeq" id="WP_158465747.1">
    <property type="nucleotide sequence ID" value="NZ_QJUE01000001.1"/>
</dbReference>
<name>A0A318RIK2_PROMR</name>
<dbReference type="InterPro" id="IPR014710">
    <property type="entry name" value="RmlC-like_jellyroll"/>
</dbReference>
<feature type="domain" description="(S)-ureidoglycine aminohydrolase cupin" evidence="1">
    <location>
        <begin position="15"/>
        <end position="87"/>
    </location>
</feature>
<protein>
    <submittedName>
        <fullName evidence="2">Cupin</fullName>
    </submittedName>
</protein>
<comment type="caution">
    <text evidence="2">The sequence shown here is derived from an EMBL/GenBank/DDBJ whole genome shotgun (WGS) entry which is preliminary data.</text>
</comment>
<dbReference type="AlphaFoldDB" id="A0A318RIK2"/>
<dbReference type="CDD" id="cd02227">
    <property type="entry name" value="cupin_TM1112-like"/>
    <property type="match status" value="1"/>
</dbReference>
<proteinExistence type="predicted"/>
<dbReference type="Pfam" id="PF05899">
    <property type="entry name" value="Cupin_3"/>
    <property type="match status" value="1"/>
</dbReference>
<dbReference type="PANTHER" id="PTHR33271">
    <property type="entry name" value="OS04G0445200 PROTEIN"/>
    <property type="match status" value="1"/>
</dbReference>
<evidence type="ECO:0000313" key="3">
    <source>
        <dbReference type="Proteomes" id="UP000247807"/>
    </source>
</evidence>
<dbReference type="Gene3D" id="2.60.120.10">
    <property type="entry name" value="Jelly Rolls"/>
    <property type="match status" value="1"/>
</dbReference>
<accession>A0A318RIK2</accession>
<gene>
    <name evidence="2" type="ORF">DNJ73_00335</name>
</gene>